<sequence length="473" mass="50432">MFTPPPSPLPRFKSDTTTTTTGQPGASEMNPFEESLGAVGKRSSSSSSLLEVPESVSTTPTSPKSIIHTPPPTLPSSPSFHTPTFSKAQLALPVPSPHSSRDEPKRRLASRLKWASLLIPLSLIVLTLTTRWSSHPAIMDFFGVVQQVQDHQHPDSHSLFEIHKRHPSPQLVADVSVSVSSNSSSSSPTPTPTVSTAQSVPTIPSSPPVLPTPFPQPWDQSGLSLNFSTQGCFNFFQNMTNTDPFRSCRSFAMLSAWSSSFTAAQTNLTLLNSILWGTCNPPLGVDQCTTNMRWFEREMVQDGVCGKEMEERNELVVRTRAALLAYPILQTAACLPLSTTNTYCYVSSINAGASGASDIYLYSLPLGINFPSSAQASCGACEKNLLTVFGNAVLDTDDTSSVIGLKGTYDDAVNVIEGKCGQGFVQAAQGLHSSSAAPVVGLQGKKSGSAMWGVLVGVVVVLGLMEGELVVVR</sequence>
<evidence type="ECO:0000313" key="5">
    <source>
        <dbReference type="Proteomes" id="UP000297245"/>
    </source>
</evidence>
<proteinExistence type="predicted"/>
<evidence type="ECO:0000313" key="4">
    <source>
        <dbReference type="EMBL" id="THU95232.1"/>
    </source>
</evidence>
<feature type="domain" description="DUF7729" evidence="3">
    <location>
        <begin position="213"/>
        <end position="427"/>
    </location>
</feature>
<dbReference type="Pfam" id="PF24855">
    <property type="entry name" value="DUF7729"/>
    <property type="match status" value="1"/>
</dbReference>
<keyword evidence="2" id="KW-1133">Transmembrane helix</keyword>
<evidence type="ECO:0000256" key="1">
    <source>
        <dbReference type="SAM" id="MobiDB-lite"/>
    </source>
</evidence>
<evidence type="ECO:0000256" key="2">
    <source>
        <dbReference type="SAM" id="Phobius"/>
    </source>
</evidence>
<feature type="transmembrane region" description="Helical" evidence="2">
    <location>
        <begin position="450"/>
        <end position="472"/>
    </location>
</feature>
<accession>A0A4S8LZQ0</accession>
<feature type="region of interest" description="Disordered" evidence="1">
    <location>
        <begin position="1"/>
        <end position="84"/>
    </location>
</feature>
<keyword evidence="2" id="KW-0472">Membrane</keyword>
<dbReference type="EMBL" id="ML179205">
    <property type="protein sequence ID" value="THU95232.1"/>
    <property type="molecule type" value="Genomic_DNA"/>
</dbReference>
<evidence type="ECO:0000259" key="3">
    <source>
        <dbReference type="Pfam" id="PF24855"/>
    </source>
</evidence>
<dbReference type="Proteomes" id="UP000297245">
    <property type="component" value="Unassembled WGS sequence"/>
</dbReference>
<dbReference type="OrthoDB" id="2564812at2759"/>
<gene>
    <name evidence="4" type="ORF">K435DRAFT_897708</name>
</gene>
<keyword evidence="5" id="KW-1185">Reference proteome</keyword>
<reference evidence="4 5" key="1">
    <citation type="journal article" date="2019" name="Nat. Ecol. Evol.">
        <title>Megaphylogeny resolves global patterns of mushroom evolution.</title>
        <authorList>
            <person name="Varga T."/>
            <person name="Krizsan K."/>
            <person name="Foldi C."/>
            <person name="Dima B."/>
            <person name="Sanchez-Garcia M."/>
            <person name="Sanchez-Ramirez S."/>
            <person name="Szollosi G.J."/>
            <person name="Szarkandi J.G."/>
            <person name="Papp V."/>
            <person name="Albert L."/>
            <person name="Andreopoulos W."/>
            <person name="Angelini C."/>
            <person name="Antonin V."/>
            <person name="Barry K.W."/>
            <person name="Bougher N.L."/>
            <person name="Buchanan P."/>
            <person name="Buyck B."/>
            <person name="Bense V."/>
            <person name="Catcheside P."/>
            <person name="Chovatia M."/>
            <person name="Cooper J."/>
            <person name="Damon W."/>
            <person name="Desjardin D."/>
            <person name="Finy P."/>
            <person name="Geml J."/>
            <person name="Haridas S."/>
            <person name="Hughes K."/>
            <person name="Justo A."/>
            <person name="Karasinski D."/>
            <person name="Kautmanova I."/>
            <person name="Kiss B."/>
            <person name="Kocsube S."/>
            <person name="Kotiranta H."/>
            <person name="LaButti K.M."/>
            <person name="Lechner B.E."/>
            <person name="Liimatainen K."/>
            <person name="Lipzen A."/>
            <person name="Lukacs Z."/>
            <person name="Mihaltcheva S."/>
            <person name="Morgado L.N."/>
            <person name="Niskanen T."/>
            <person name="Noordeloos M.E."/>
            <person name="Ohm R.A."/>
            <person name="Ortiz-Santana B."/>
            <person name="Ovrebo C."/>
            <person name="Racz N."/>
            <person name="Riley R."/>
            <person name="Savchenko A."/>
            <person name="Shiryaev A."/>
            <person name="Soop K."/>
            <person name="Spirin V."/>
            <person name="Szebenyi C."/>
            <person name="Tomsovsky M."/>
            <person name="Tulloss R.E."/>
            <person name="Uehling J."/>
            <person name="Grigoriev I.V."/>
            <person name="Vagvolgyi C."/>
            <person name="Papp T."/>
            <person name="Martin F.M."/>
            <person name="Miettinen O."/>
            <person name="Hibbett D.S."/>
            <person name="Nagy L.G."/>
        </authorList>
    </citation>
    <scope>NUCLEOTIDE SEQUENCE [LARGE SCALE GENOMIC DNA]</scope>
    <source>
        <strain evidence="4 5">CBS 962.96</strain>
    </source>
</reference>
<dbReference type="AlphaFoldDB" id="A0A4S8LZQ0"/>
<dbReference type="PANTHER" id="PTHR39460:SF1">
    <property type="entry name" value="C6 TRANSCRIPTION FACTOR"/>
    <property type="match status" value="1"/>
</dbReference>
<feature type="compositionally biased region" description="Low complexity" evidence="1">
    <location>
        <begin position="43"/>
        <end position="57"/>
    </location>
</feature>
<dbReference type="InterPro" id="IPR056146">
    <property type="entry name" value="DUF7729"/>
</dbReference>
<name>A0A4S8LZQ0_DENBC</name>
<dbReference type="PANTHER" id="PTHR39460">
    <property type="entry name" value="EXPRESSED PROTEIN"/>
    <property type="match status" value="1"/>
</dbReference>
<feature type="region of interest" description="Disordered" evidence="1">
    <location>
        <begin position="177"/>
        <end position="205"/>
    </location>
</feature>
<feature type="compositionally biased region" description="Low complexity" evidence="1">
    <location>
        <begin position="177"/>
        <end position="203"/>
    </location>
</feature>
<organism evidence="4 5">
    <name type="scientific">Dendrothele bispora (strain CBS 962.96)</name>
    <dbReference type="NCBI Taxonomy" id="1314807"/>
    <lineage>
        <taxon>Eukaryota</taxon>
        <taxon>Fungi</taxon>
        <taxon>Dikarya</taxon>
        <taxon>Basidiomycota</taxon>
        <taxon>Agaricomycotina</taxon>
        <taxon>Agaricomycetes</taxon>
        <taxon>Agaricomycetidae</taxon>
        <taxon>Agaricales</taxon>
        <taxon>Agaricales incertae sedis</taxon>
        <taxon>Dendrothele</taxon>
    </lineage>
</organism>
<keyword evidence="2" id="KW-0812">Transmembrane</keyword>
<protein>
    <recommendedName>
        <fullName evidence="3">DUF7729 domain-containing protein</fullName>
    </recommendedName>
</protein>